<reference evidence="1 2" key="1">
    <citation type="submission" date="2018-02" db="EMBL/GenBank/DDBJ databases">
        <title>Draft genome sequence of Streptococcus oricebi CCUG 70868T type strain.</title>
        <authorList>
            <person name="Mendez V."/>
            <person name="Salva-Serra F."/>
            <person name="Jaen-Luchoro D."/>
            <person name="Gonzales-Siles L."/>
            <person name="Karlsson R."/>
            <person name="Engstrom-Jakobsson H."/>
            <person name="Busquets A."/>
            <person name="Gomila M."/>
            <person name="Pineiro-Iglesias B."/>
            <person name="Bennasar-Figueras A."/>
            <person name="Seeger M."/>
            <person name="Moore E."/>
        </authorList>
    </citation>
    <scope>NUCLEOTIDE SEQUENCE [LARGE SCALE GENOMIC DNA]</scope>
    <source>
        <strain evidence="1 2">CCUG 70868</strain>
    </source>
</reference>
<comment type="caution">
    <text evidence="1">The sequence shown here is derived from an EMBL/GenBank/DDBJ whole genome shotgun (WGS) entry which is preliminary data.</text>
</comment>
<evidence type="ECO:0000313" key="1">
    <source>
        <dbReference type="EMBL" id="MBP2622380.1"/>
    </source>
</evidence>
<keyword evidence="2" id="KW-1185">Reference proteome</keyword>
<dbReference type="EMBL" id="PRDG01000001">
    <property type="protein sequence ID" value="MBP2622380.1"/>
    <property type="molecule type" value="Genomic_DNA"/>
</dbReference>
<dbReference type="Proteomes" id="UP001519296">
    <property type="component" value="Unassembled WGS sequence"/>
</dbReference>
<protein>
    <submittedName>
        <fullName evidence="1">Uncharacterized protein</fullName>
    </submittedName>
</protein>
<gene>
    <name evidence="1" type="ORF">C4K46_00315</name>
</gene>
<proteinExistence type="predicted"/>
<accession>A0ABS5B0M4</accession>
<sequence>MKRLGEDFTNHCHFLSKSKDGQAFLVRLSPLSCLKGKSKIGLVFSREKICLTPDGWAGWGDLFS</sequence>
<name>A0ABS5B0M4_9STRE</name>
<evidence type="ECO:0000313" key="2">
    <source>
        <dbReference type="Proteomes" id="UP001519296"/>
    </source>
</evidence>
<organism evidence="1 2">
    <name type="scientific">Streptococcus oricebi</name>
    <dbReference type="NCBI Taxonomy" id="1547447"/>
    <lineage>
        <taxon>Bacteria</taxon>
        <taxon>Bacillati</taxon>
        <taxon>Bacillota</taxon>
        <taxon>Bacilli</taxon>
        <taxon>Lactobacillales</taxon>
        <taxon>Streptococcaceae</taxon>
        <taxon>Streptococcus</taxon>
    </lineage>
</organism>